<comment type="caution">
    <text evidence="2">The sequence shown here is derived from an EMBL/GenBank/DDBJ whole genome shotgun (WGS) entry which is preliminary data.</text>
</comment>
<keyword evidence="3" id="KW-1185">Reference proteome</keyword>
<name>A0A1K0FSP9_9ACTN</name>
<feature type="region of interest" description="Disordered" evidence="1">
    <location>
        <begin position="1"/>
        <end position="25"/>
    </location>
</feature>
<sequence>MVPASSPGDPGGEGAGGSRAAPVGEGRGGDGYRVVCGAHQLVQPSLDAALDMYLALFFVLEAGPAAVTERCPGN</sequence>
<organism evidence="2 3">
    <name type="scientific">Couchioplanes caeruleus subsp. caeruleus</name>
    <dbReference type="NCBI Taxonomy" id="56427"/>
    <lineage>
        <taxon>Bacteria</taxon>
        <taxon>Bacillati</taxon>
        <taxon>Actinomycetota</taxon>
        <taxon>Actinomycetes</taxon>
        <taxon>Micromonosporales</taxon>
        <taxon>Micromonosporaceae</taxon>
        <taxon>Couchioplanes</taxon>
    </lineage>
</organism>
<proteinExistence type="predicted"/>
<reference evidence="2 3" key="1">
    <citation type="submission" date="2016-09" db="EMBL/GenBank/DDBJ databases">
        <title>Couchioplanes caeruleus draft genome sequence.</title>
        <authorList>
            <person name="Sheehan J."/>
            <person name="Caffrey P."/>
        </authorList>
    </citation>
    <scope>NUCLEOTIDE SEQUENCE [LARGE SCALE GENOMIC DNA]</scope>
    <source>
        <strain evidence="2 3">DSM 43634</strain>
    </source>
</reference>
<gene>
    <name evidence="2" type="ORF">BG844_02275</name>
</gene>
<protein>
    <submittedName>
        <fullName evidence="2">Uncharacterized protein</fullName>
    </submittedName>
</protein>
<evidence type="ECO:0000256" key="1">
    <source>
        <dbReference type="SAM" id="MobiDB-lite"/>
    </source>
</evidence>
<accession>A0A1K0FSP9</accession>
<evidence type="ECO:0000313" key="2">
    <source>
        <dbReference type="EMBL" id="OJF15829.1"/>
    </source>
</evidence>
<dbReference type="RefSeq" id="WP_071803038.1">
    <property type="nucleotide sequence ID" value="NZ_MEIA01000010.1"/>
</dbReference>
<dbReference type="Proteomes" id="UP000182486">
    <property type="component" value="Unassembled WGS sequence"/>
</dbReference>
<evidence type="ECO:0000313" key="3">
    <source>
        <dbReference type="Proteomes" id="UP000182486"/>
    </source>
</evidence>
<dbReference type="EMBL" id="MEIA01000010">
    <property type="protein sequence ID" value="OJF15829.1"/>
    <property type="molecule type" value="Genomic_DNA"/>
</dbReference>
<dbReference type="AlphaFoldDB" id="A0A1K0FSP9"/>